<feature type="transmembrane region" description="Helical" evidence="9">
    <location>
        <begin position="49"/>
        <end position="70"/>
    </location>
</feature>
<sequence>MLKRIQFLALYGLSWILFFQLFRILFLAYHSQKSVELGGSLLVQSMFHGLRMDISFAGYIIMLPTLLIVASSVRWNWYEKTMVWFTGIVTFLIVTLTVFDLELFRAWGYRIDASSLIYLKTPKEALASMGAAPIIPLLLLLAGLYFLVFRVLLTIQKRTIPFFDRSSPIFTALLFIFLAGALIIPIRGGFQLAPMNESAVFFSDKSFANYAAVNVPWNYSRSVLHEGYNKKNPFVYFEDKQANEQVAAFYHQNPLHDQIIKVGAEPVNVLVIIWESFTAKVVAKLNGVPGITPQFDALTKDGILFTNMYASGNRSDKGMVAILSGYPAQPTTSIIKIPTKTVSLPSLPREFRNAGYTTSFYYGGETEFANMKTYFLQQGFNTIVDKNAFEEKDMNSKWGAHDHVVLNRLLADLDKQKQPFFTTIFTLSSHEPFEVPVKTVIPGNDPEHLFLNAHHYSDQSIGDFIRQAKTKSWWANTLVVILADHGHPLPEKPASKPNEFHIPMLWLGGVLEKKNITVDSLCSQTDLASTLLNQLNLPSKAFSWSNDIFMPKRIPFAYFAFTNGFGWMRPNGFIVRDNIGGNITEKGGALKAAETEYGKSYLQASFGDYLKR</sequence>
<comment type="subcellular location">
    <subcellularLocation>
        <location evidence="1">Cell membrane</location>
        <topology evidence="1">Multi-pass membrane protein</topology>
    </subcellularLocation>
</comment>
<dbReference type="Proteomes" id="UP000199532">
    <property type="component" value="Unassembled WGS sequence"/>
</dbReference>
<feature type="transmembrane region" description="Helical" evidence="9">
    <location>
        <begin position="82"/>
        <end position="99"/>
    </location>
</feature>
<organism evidence="11 12">
    <name type="scientific">Dyadobacter koreensis</name>
    <dbReference type="NCBI Taxonomy" id="408657"/>
    <lineage>
        <taxon>Bacteria</taxon>
        <taxon>Pseudomonadati</taxon>
        <taxon>Bacteroidota</taxon>
        <taxon>Cytophagia</taxon>
        <taxon>Cytophagales</taxon>
        <taxon>Spirosomataceae</taxon>
        <taxon>Dyadobacter</taxon>
    </lineage>
</organism>
<feature type="binding site" evidence="8">
    <location>
        <position position="484"/>
    </location>
    <ligand>
        <name>Mn(2+)</name>
        <dbReference type="ChEBI" id="CHEBI:29035"/>
    </ligand>
</feature>
<keyword evidence="7" id="KW-0479">Metal-binding</keyword>
<dbReference type="AlphaFoldDB" id="A0A1H6XW39"/>
<proteinExistence type="predicted"/>
<dbReference type="SUPFAM" id="SSF53649">
    <property type="entry name" value="Alkaline phosphatase-like"/>
    <property type="match status" value="1"/>
</dbReference>
<evidence type="ECO:0000256" key="6">
    <source>
        <dbReference type="PIRSR" id="PIRSR005091-1"/>
    </source>
</evidence>
<evidence type="ECO:0000256" key="3">
    <source>
        <dbReference type="ARBA" id="ARBA00022692"/>
    </source>
</evidence>
<dbReference type="PIRSF" id="PIRSF005091">
    <property type="entry name" value="Mmb_sulf_HI1246"/>
    <property type="match status" value="1"/>
</dbReference>
<keyword evidence="4 9" id="KW-1133">Transmembrane helix</keyword>
<name>A0A1H6XW39_9BACT</name>
<dbReference type="GO" id="GO:0016740">
    <property type="term" value="F:transferase activity"/>
    <property type="evidence" value="ECO:0007669"/>
    <property type="project" value="UniProtKB-KW"/>
</dbReference>
<keyword evidence="3 9" id="KW-0812">Transmembrane</keyword>
<dbReference type="GO" id="GO:0046872">
    <property type="term" value="F:metal ion binding"/>
    <property type="evidence" value="ECO:0007669"/>
    <property type="project" value="UniProtKB-KW"/>
</dbReference>
<dbReference type="PANTHER" id="PTHR47371:SF3">
    <property type="entry name" value="PHOSPHOGLYCEROL TRANSFERASE I"/>
    <property type="match status" value="1"/>
</dbReference>
<evidence type="ECO:0000256" key="5">
    <source>
        <dbReference type="ARBA" id="ARBA00023136"/>
    </source>
</evidence>
<keyword evidence="2" id="KW-1003">Cell membrane</keyword>
<dbReference type="InterPro" id="IPR017850">
    <property type="entry name" value="Alkaline_phosphatase_core_sf"/>
</dbReference>
<gene>
    <name evidence="11" type="ORF">SAMN04487995_4252</name>
</gene>
<dbReference type="OrthoDB" id="9777768at2"/>
<evidence type="ECO:0000256" key="7">
    <source>
        <dbReference type="PIRSR" id="PIRSR005091-2"/>
    </source>
</evidence>
<feature type="transmembrane region" description="Helical" evidence="9">
    <location>
        <begin position="7"/>
        <end position="29"/>
    </location>
</feature>
<keyword evidence="7" id="KW-0464">Manganese</keyword>
<evidence type="ECO:0000256" key="9">
    <source>
        <dbReference type="SAM" id="Phobius"/>
    </source>
</evidence>
<dbReference type="InterPro" id="IPR000917">
    <property type="entry name" value="Sulfatase_N"/>
</dbReference>
<dbReference type="RefSeq" id="WP_090338229.1">
    <property type="nucleotide sequence ID" value="NZ_FNXY01000006.1"/>
</dbReference>
<evidence type="ECO:0000313" key="12">
    <source>
        <dbReference type="Proteomes" id="UP000199532"/>
    </source>
</evidence>
<keyword evidence="11" id="KW-0808">Transferase</keyword>
<evidence type="ECO:0000256" key="1">
    <source>
        <dbReference type="ARBA" id="ARBA00004651"/>
    </source>
</evidence>
<feature type="binding site" evidence="8">
    <location>
        <position position="485"/>
    </location>
    <ligand>
        <name>Mn(2+)</name>
        <dbReference type="ChEBI" id="CHEBI:29035"/>
    </ligand>
</feature>
<feature type="binding site" evidence="8">
    <location>
        <position position="275"/>
    </location>
    <ligand>
        <name>Mn(2+)</name>
        <dbReference type="ChEBI" id="CHEBI:29035"/>
    </ligand>
</feature>
<dbReference type="Pfam" id="PF00884">
    <property type="entry name" value="Sulfatase"/>
    <property type="match status" value="1"/>
</dbReference>
<dbReference type="Gene3D" id="3.30.1120.80">
    <property type="match status" value="1"/>
</dbReference>
<feature type="active site" evidence="6">
    <location>
        <position position="315"/>
    </location>
</feature>
<evidence type="ECO:0000259" key="10">
    <source>
        <dbReference type="Pfam" id="PF00884"/>
    </source>
</evidence>
<evidence type="ECO:0000256" key="4">
    <source>
        <dbReference type="ARBA" id="ARBA00022989"/>
    </source>
</evidence>
<dbReference type="STRING" id="408657.SAMN04487995_4252"/>
<dbReference type="GO" id="GO:0005886">
    <property type="term" value="C:plasma membrane"/>
    <property type="evidence" value="ECO:0007669"/>
    <property type="project" value="UniProtKB-SubCell"/>
</dbReference>
<accession>A0A1H6XW39</accession>
<keyword evidence="5 9" id="KW-0472">Membrane</keyword>
<feature type="transmembrane region" description="Helical" evidence="9">
    <location>
        <begin position="125"/>
        <end position="148"/>
    </location>
</feature>
<evidence type="ECO:0000313" key="11">
    <source>
        <dbReference type="EMBL" id="SEJ33269.1"/>
    </source>
</evidence>
<feature type="transmembrane region" description="Helical" evidence="9">
    <location>
        <begin position="169"/>
        <end position="190"/>
    </location>
</feature>
<dbReference type="InterPro" id="IPR050448">
    <property type="entry name" value="OpgB/LTA_synthase_biosynth"/>
</dbReference>
<reference evidence="11 12" key="1">
    <citation type="submission" date="2016-10" db="EMBL/GenBank/DDBJ databases">
        <authorList>
            <person name="de Groot N.N."/>
        </authorList>
    </citation>
    <scope>NUCLEOTIDE SEQUENCE [LARGE SCALE GENOMIC DNA]</scope>
    <source>
        <strain evidence="11 12">DSM 19938</strain>
    </source>
</reference>
<dbReference type="EMBL" id="FNXY01000006">
    <property type="protein sequence ID" value="SEJ33269.1"/>
    <property type="molecule type" value="Genomic_DNA"/>
</dbReference>
<dbReference type="CDD" id="cd16015">
    <property type="entry name" value="LTA_synthase"/>
    <property type="match status" value="1"/>
</dbReference>
<dbReference type="PANTHER" id="PTHR47371">
    <property type="entry name" value="LIPOTEICHOIC ACID SYNTHASE"/>
    <property type="match status" value="1"/>
</dbReference>
<feature type="binding site" evidence="7">
    <location>
        <position position="430"/>
    </location>
    <ligand>
        <name>substrate</name>
    </ligand>
</feature>
<keyword evidence="12" id="KW-1185">Reference proteome</keyword>
<dbReference type="Gene3D" id="3.40.720.10">
    <property type="entry name" value="Alkaline Phosphatase, subunit A"/>
    <property type="match status" value="1"/>
</dbReference>
<evidence type="ECO:0000256" key="2">
    <source>
        <dbReference type="ARBA" id="ARBA00022475"/>
    </source>
</evidence>
<protein>
    <submittedName>
        <fullName evidence="11">Phosphoglycerol transferase MdoB</fullName>
    </submittedName>
</protein>
<feature type="domain" description="Sulfatase N-terminal" evidence="10">
    <location>
        <begin position="268"/>
        <end position="536"/>
    </location>
</feature>
<evidence type="ECO:0000256" key="8">
    <source>
        <dbReference type="PIRSR" id="PIRSR005091-3"/>
    </source>
</evidence>
<dbReference type="InterPro" id="IPR012160">
    <property type="entry name" value="LtaS-like"/>
</dbReference>